<feature type="region of interest" description="Disordered" evidence="1">
    <location>
        <begin position="109"/>
        <end position="149"/>
    </location>
</feature>
<feature type="region of interest" description="Disordered" evidence="1">
    <location>
        <begin position="194"/>
        <end position="220"/>
    </location>
</feature>
<reference evidence="2" key="1">
    <citation type="journal article" date="2020" name="Nat. Commun.">
        <title>Large-scale genome sequencing of mycorrhizal fungi provides insights into the early evolution of symbiotic traits.</title>
        <authorList>
            <person name="Miyauchi S."/>
            <person name="Kiss E."/>
            <person name="Kuo A."/>
            <person name="Drula E."/>
            <person name="Kohler A."/>
            <person name="Sanchez-Garcia M."/>
            <person name="Morin E."/>
            <person name="Andreopoulos B."/>
            <person name="Barry K.W."/>
            <person name="Bonito G."/>
            <person name="Buee M."/>
            <person name="Carver A."/>
            <person name="Chen C."/>
            <person name="Cichocki N."/>
            <person name="Clum A."/>
            <person name="Culley D."/>
            <person name="Crous P.W."/>
            <person name="Fauchery L."/>
            <person name="Girlanda M."/>
            <person name="Hayes R.D."/>
            <person name="Keri Z."/>
            <person name="LaButti K."/>
            <person name="Lipzen A."/>
            <person name="Lombard V."/>
            <person name="Magnuson J."/>
            <person name="Maillard F."/>
            <person name="Murat C."/>
            <person name="Nolan M."/>
            <person name="Ohm R.A."/>
            <person name="Pangilinan J."/>
            <person name="Pereira M.F."/>
            <person name="Perotto S."/>
            <person name="Peter M."/>
            <person name="Pfister S."/>
            <person name="Riley R."/>
            <person name="Sitrit Y."/>
            <person name="Stielow J.B."/>
            <person name="Szollosi G."/>
            <person name="Zifcakova L."/>
            <person name="Stursova M."/>
            <person name="Spatafora J.W."/>
            <person name="Tedersoo L."/>
            <person name="Vaario L.M."/>
            <person name="Yamada A."/>
            <person name="Yan M."/>
            <person name="Wang P."/>
            <person name="Xu J."/>
            <person name="Bruns T."/>
            <person name="Baldrian P."/>
            <person name="Vilgalys R."/>
            <person name="Dunand C."/>
            <person name="Henrissat B."/>
            <person name="Grigoriev I.V."/>
            <person name="Hibbett D."/>
            <person name="Nagy L.G."/>
            <person name="Martin F.M."/>
        </authorList>
    </citation>
    <scope>NUCLEOTIDE SEQUENCE</scope>
    <source>
        <strain evidence="2">UH-Tt-Lm1</strain>
    </source>
</reference>
<name>A0A9P6H3M2_9AGAM</name>
<accession>A0A9P6H3M2</accession>
<dbReference type="Proteomes" id="UP000736335">
    <property type="component" value="Unassembled WGS sequence"/>
</dbReference>
<evidence type="ECO:0000256" key="1">
    <source>
        <dbReference type="SAM" id="MobiDB-lite"/>
    </source>
</evidence>
<dbReference type="EMBL" id="WIUZ02000027">
    <property type="protein sequence ID" value="KAF9777825.1"/>
    <property type="molecule type" value="Genomic_DNA"/>
</dbReference>
<evidence type="ECO:0000313" key="3">
    <source>
        <dbReference type="Proteomes" id="UP000736335"/>
    </source>
</evidence>
<organism evidence="2 3">
    <name type="scientific">Thelephora terrestris</name>
    <dbReference type="NCBI Taxonomy" id="56493"/>
    <lineage>
        <taxon>Eukaryota</taxon>
        <taxon>Fungi</taxon>
        <taxon>Dikarya</taxon>
        <taxon>Basidiomycota</taxon>
        <taxon>Agaricomycotina</taxon>
        <taxon>Agaricomycetes</taxon>
        <taxon>Thelephorales</taxon>
        <taxon>Thelephoraceae</taxon>
        <taxon>Thelephora</taxon>
    </lineage>
</organism>
<proteinExistence type="predicted"/>
<comment type="caution">
    <text evidence="2">The sequence shown here is derived from an EMBL/GenBank/DDBJ whole genome shotgun (WGS) entry which is preliminary data.</text>
</comment>
<reference evidence="2" key="2">
    <citation type="submission" date="2020-11" db="EMBL/GenBank/DDBJ databases">
        <authorList>
            <consortium name="DOE Joint Genome Institute"/>
            <person name="Kuo A."/>
            <person name="Miyauchi S."/>
            <person name="Kiss E."/>
            <person name="Drula E."/>
            <person name="Kohler A."/>
            <person name="Sanchez-Garcia M."/>
            <person name="Andreopoulos B."/>
            <person name="Barry K.W."/>
            <person name="Bonito G."/>
            <person name="Buee M."/>
            <person name="Carver A."/>
            <person name="Chen C."/>
            <person name="Cichocki N."/>
            <person name="Clum A."/>
            <person name="Culley D."/>
            <person name="Crous P.W."/>
            <person name="Fauchery L."/>
            <person name="Girlanda M."/>
            <person name="Hayes R."/>
            <person name="Keri Z."/>
            <person name="Labutti K."/>
            <person name="Lipzen A."/>
            <person name="Lombard V."/>
            <person name="Magnuson J."/>
            <person name="Maillard F."/>
            <person name="Morin E."/>
            <person name="Murat C."/>
            <person name="Nolan M."/>
            <person name="Ohm R."/>
            <person name="Pangilinan J."/>
            <person name="Pereira M."/>
            <person name="Perotto S."/>
            <person name="Peter M."/>
            <person name="Riley R."/>
            <person name="Sitrit Y."/>
            <person name="Stielow B."/>
            <person name="Szollosi G."/>
            <person name="Zifcakova L."/>
            <person name="Stursova M."/>
            <person name="Spatafora J.W."/>
            <person name="Tedersoo L."/>
            <person name="Vaario L.-M."/>
            <person name="Yamada A."/>
            <person name="Yan M."/>
            <person name="Wang P."/>
            <person name="Xu J."/>
            <person name="Bruns T."/>
            <person name="Baldrian P."/>
            <person name="Vilgalys R."/>
            <person name="Henrissat B."/>
            <person name="Grigoriev I.V."/>
            <person name="Hibbett D."/>
            <person name="Nagy L.G."/>
            <person name="Martin F.M."/>
        </authorList>
    </citation>
    <scope>NUCLEOTIDE SEQUENCE</scope>
    <source>
        <strain evidence="2">UH-Tt-Lm1</strain>
    </source>
</reference>
<sequence>MHDRAPVFVTSESSITYHGTVTLKAGPPWVRIKSSLSICSPPSTHPVLGVACMHNAQPPTVIYLPSSGGQGGSRFAPELVTRKRFPFRRYSFQEDGSLVVRVKHLNRDGRPRPYTKPAVRFDTPPTGSRATPLPDFEPRSIPPTSTSTSASTVELLKNLVPALVEDPSSFEESISSICAAHNVDRTVISTLMQAAKRRSSSRPPEHTRTMDRSTPFVVSSSTSTPAAATVSLVPFKHERPFPSGHRGATIWYSTQSYSDVLGPPSGIPGIAGNLYIHKNLSTSTQQIWLFDRDARWITVSGVAKAIHPTIVDRVLSIRSDGSPNWVTTAGFTNVQSRLKTRTDV</sequence>
<gene>
    <name evidence="2" type="ORF">BJ322DRAFT_1114754</name>
</gene>
<protein>
    <submittedName>
        <fullName evidence="2">Uncharacterized protein</fullName>
    </submittedName>
</protein>
<dbReference type="AlphaFoldDB" id="A0A9P6H3M2"/>
<evidence type="ECO:0000313" key="2">
    <source>
        <dbReference type="EMBL" id="KAF9777825.1"/>
    </source>
</evidence>
<keyword evidence="3" id="KW-1185">Reference proteome</keyword>
<dbReference type="OrthoDB" id="2915790at2759"/>